<dbReference type="Proteomes" id="UP000752012">
    <property type="component" value="Unassembled WGS sequence"/>
</dbReference>
<organism evidence="1 2">
    <name type="scientific">Alkalicoccus luteus</name>
    <dbReference type="NCBI Taxonomy" id="1237094"/>
    <lineage>
        <taxon>Bacteria</taxon>
        <taxon>Bacillati</taxon>
        <taxon>Bacillota</taxon>
        <taxon>Bacilli</taxon>
        <taxon>Bacillales</taxon>
        <taxon>Bacillaceae</taxon>
        <taxon>Alkalicoccus</taxon>
    </lineage>
</organism>
<name>A0A969TV93_9BACI</name>
<evidence type="ECO:0000313" key="2">
    <source>
        <dbReference type="Proteomes" id="UP000752012"/>
    </source>
</evidence>
<evidence type="ECO:0000313" key="1">
    <source>
        <dbReference type="EMBL" id="NJP37867.1"/>
    </source>
</evidence>
<accession>A0A969TV93</accession>
<proteinExistence type="predicted"/>
<sequence length="77" mass="8421">MSNRDASSSTYPPKKPQRLAIGTFFSIKQIHFPFVSGVPVEAAQPEDSVPFRSANGINARAEPDWLLTVSCKKLASE</sequence>
<dbReference type="AlphaFoldDB" id="A0A969TV93"/>
<gene>
    <name evidence="1" type="ORF">HCN83_09740</name>
</gene>
<dbReference type="EMBL" id="JAATHJ010000012">
    <property type="protein sequence ID" value="NJP37867.1"/>
    <property type="molecule type" value="Genomic_DNA"/>
</dbReference>
<reference evidence="1 2" key="1">
    <citation type="submission" date="2020-03" db="EMBL/GenBank/DDBJ databases">
        <title>Assessment of the enzymatic potential of alkaline-tolerant lipase obtained from Bacillus luteus H11 (technogenic soil) for the bioremediation of saline soils contaminated with petroleum substances.</title>
        <authorList>
            <person name="Kalwasinska A."/>
        </authorList>
    </citation>
    <scope>NUCLEOTIDE SEQUENCE [LARGE SCALE GENOMIC DNA]</scope>
    <source>
        <strain evidence="1 2">H11</strain>
    </source>
</reference>
<keyword evidence="2" id="KW-1185">Reference proteome</keyword>
<protein>
    <submittedName>
        <fullName evidence="1">Uncharacterized protein</fullName>
    </submittedName>
</protein>
<comment type="caution">
    <text evidence="1">The sequence shown here is derived from an EMBL/GenBank/DDBJ whole genome shotgun (WGS) entry which is preliminary data.</text>
</comment>